<feature type="transmembrane region" description="Helical" evidence="2">
    <location>
        <begin position="303"/>
        <end position="322"/>
    </location>
</feature>
<dbReference type="PANTHER" id="PTHR34473">
    <property type="entry name" value="UPF0699 TRANSMEMBRANE PROTEIN YDBS"/>
    <property type="match status" value="1"/>
</dbReference>
<evidence type="ECO:0000256" key="1">
    <source>
        <dbReference type="SAM" id="MobiDB-lite"/>
    </source>
</evidence>
<keyword evidence="5" id="KW-1185">Reference proteome</keyword>
<dbReference type="RefSeq" id="WP_085510163.1">
    <property type="nucleotide sequence ID" value="NZ_FXAP01000001.1"/>
</dbReference>
<feature type="domain" description="YdbS-like PH" evidence="3">
    <location>
        <begin position="329"/>
        <end position="383"/>
    </location>
</feature>
<reference evidence="4 5" key="1">
    <citation type="submission" date="2018-11" db="EMBL/GenBank/DDBJ databases">
        <title>Sequencing the genomes of 1000 actinobacteria strains.</title>
        <authorList>
            <person name="Klenk H.-P."/>
        </authorList>
    </citation>
    <scope>NUCLEOTIDE SEQUENCE [LARGE SCALE GENOMIC DNA]</scope>
    <source>
        <strain evidence="4 5">DSM 14012</strain>
    </source>
</reference>
<dbReference type="InterPro" id="IPR005182">
    <property type="entry name" value="YdbS-like_PH"/>
</dbReference>
<organism evidence="4 5">
    <name type="scientific">Plantibacter flavus</name>
    <dbReference type="NCBI Taxonomy" id="150123"/>
    <lineage>
        <taxon>Bacteria</taxon>
        <taxon>Bacillati</taxon>
        <taxon>Actinomycetota</taxon>
        <taxon>Actinomycetes</taxon>
        <taxon>Micrococcales</taxon>
        <taxon>Microbacteriaceae</taxon>
        <taxon>Plantibacter</taxon>
    </lineage>
</organism>
<feature type="transmembrane region" description="Helical" evidence="2">
    <location>
        <begin position="276"/>
        <end position="297"/>
    </location>
</feature>
<name>A0A3N2BZW7_9MICO</name>
<evidence type="ECO:0000313" key="4">
    <source>
        <dbReference type="EMBL" id="ROR80815.1"/>
    </source>
</evidence>
<feature type="region of interest" description="Disordered" evidence="1">
    <location>
        <begin position="546"/>
        <end position="606"/>
    </location>
</feature>
<feature type="region of interest" description="Disordered" evidence="1">
    <location>
        <begin position="1"/>
        <end position="22"/>
    </location>
</feature>
<feature type="domain" description="YdbS-like PH" evidence="3">
    <location>
        <begin position="452"/>
        <end position="526"/>
    </location>
</feature>
<accession>A0A3N2BZW7</accession>
<feature type="transmembrane region" description="Helical" evidence="2">
    <location>
        <begin position="52"/>
        <end position="70"/>
    </location>
</feature>
<proteinExistence type="predicted"/>
<keyword evidence="2" id="KW-0472">Membrane</keyword>
<feature type="domain" description="YdbS-like PH" evidence="3">
    <location>
        <begin position="122"/>
        <end position="198"/>
    </location>
</feature>
<keyword evidence="2" id="KW-1133">Transmembrane helix</keyword>
<evidence type="ECO:0000259" key="3">
    <source>
        <dbReference type="Pfam" id="PF03703"/>
    </source>
</evidence>
<keyword evidence="2" id="KW-0812">Transmembrane</keyword>
<sequence length="606" mass="65634">MSEHQAAGPPERFEAPAAGPRVKPTAEAIVPRVAGQSLVDGQWHRLHPATPLLRGGIAFVAILGIVIANLRERLIEFFIPAPGMEQPTDPIDYILNHGFVGWVLLAIAVGLIVVIAVFWLSWRMHTFRVTDEAVEVRSGILFRTNRKAKLDRIQGVSIEKPLLARLIGASRINVSVAGQDANVKLEYLYGADADGLRRDVLTLASGAKLAERGQAAAAGEPADLTQPSQSSPDATGGVSRFVTERVDDFISPELDPEEAVPDSVVRLTLGRLIGSTLLSPFTVIVLISVVVGVVLLVNGLDWAWFWLVPMVLSLGAFVWSGVTKSLRYSIAATPSGVRIGFGLFSTTNDTVPPGRIHAIEVSQPIIWRPFGWWRVRINKAGLSLEQAARGATSNTVLPVGSLVDAAQVVELMLAGRIDGSAWAPLQSALATRDGVGFVGSPRRSRWINWFSWRRTGYALRDGMLLFRQGVVWRKLHILPLARLQSIRIDQGPLLRALDLASATAHTVPGPVIAKLPALARDEAVRMFDAASAAIVVAQSTDRSHRWASFDPEHQPSEAQATVPYLDEPVAPSGTEPTTQPDAAPSREQRPASSVPLPTTDHDRRTM</sequence>
<dbReference type="AlphaFoldDB" id="A0A3N2BZW7"/>
<comment type="caution">
    <text evidence="4">The sequence shown here is derived from an EMBL/GenBank/DDBJ whole genome shotgun (WGS) entry which is preliminary data.</text>
</comment>
<evidence type="ECO:0000256" key="2">
    <source>
        <dbReference type="SAM" id="Phobius"/>
    </source>
</evidence>
<dbReference type="EMBL" id="RKHL01000001">
    <property type="protein sequence ID" value="ROR80815.1"/>
    <property type="molecule type" value="Genomic_DNA"/>
</dbReference>
<feature type="region of interest" description="Disordered" evidence="1">
    <location>
        <begin position="218"/>
        <end position="237"/>
    </location>
</feature>
<dbReference type="Proteomes" id="UP000266915">
    <property type="component" value="Unassembled WGS sequence"/>
</dbReference>
<evidence type="ECO:0000313" key="5">
    <source>
        <dbReference type="Proteomes" id="UP000266915"/>
    </source>
</evidence>
<gene>
    <name evidence="4" type="ORF">EDD42_0861</name>
</gene>
<dbReference type="Pfam" id="PF03703">
    <property type="entry name" value="bPH_2"/>
    <property type="match status" value="3"/>
</dbReference>
<dbReference type="PANTHER" id="PTHR34473:SF2">
    <property type="entry name" value="UPF0699 TRANSMEMBRANE PROTEIN YDBT"/>
    <property type="match status" value="1"/>
</dbReference>
<feature type="transmembrane region" description="Helical" evidence="2">
    <location>
        <begin position="99"/>
        <end position="120"/>
    </location>
</feature>
<protein>
    <submittedName>
        <fullName evidence="4">Putative membrane protein</fullName>
    </submittedName>
</protein>